<keyword evidence="2" id="KW-1133">Transmembrane helix</keyword>
<dbReference type="Proteomes" id="UP000298652">
    <property type="component" value="Chromosome 2"/>
</dbReference>
<evidence type="ECO:0000313" key="3">
    <source>
        <dbReference type="EMBL" id="TKW33627.1"/>
    </source>
</evidence>
<dbReference type="AlphaFoldDB" id="A0A4U6W7U0"/>
<organism evidence="3 4">
    <name type="scientific">Setaria viridis</name>
    <name type="common">Green bristlegrass</name>
    <name type="synonym">Setaria italica subsp. viridis</name>
    <dbReference type="NCBI Taxonomy" id="4556"/>
    <lineage>
        <taxon>Eukaryota</taxon>
        <taxon>Viridiplantae</taxon>
        <taxon>Streptophyta</taxon>
        <taxon>Embryophyta</taxon>
        <taxon>Tracheophyta</taxon>
        <taxon>Spermatophyta</taxon>
        <taxon>Magnoliopsida</taxon>
        <taxon>Liliopsida</taxon>
        <taxon>Poales</taxon>
        <taxon>Poaceae</taxon>
        <taxon>PACMAD clade</taxon>
        <taxon>Panicoideae</taxon>
        <taxon>Panicodae</taxon>
        <taxon>Paniceae</taxon>
        <taxon>Cenchrinae</taxon>
        <taxon>Setaria</taxon>
    </lineage>
</organism>
<keyword evidence="4" id="KW-1185">Reference proteome</keyword>
<proteinExistence type="predicted"/>
<accession>A0A4U6W7U0</accession>
<evidence type="ECO:0000313" key="4">
    <source>
        <dbReference type="Proteomes" id="UP000298652"/>
    </source>
</evidence>
<feature type="region of interest" description="Disordered" evidence="1">
    <location>
        <begin position="84"/>
        <end position="115"/>
    </location>
</feature>
<reference evidence="3" key="1">
    <citation type="submission" date="2019-03" db="EMBL/GenBank/DDBJ databases">
        <title>WGS assembly of Setaria viridis.</title>
        <authorList>
            <person name="Huang P."/>
            <person name="Jenkins J."/>
            <person name="Grimwood J."/>
            <person name="Barry K."/>
            <person name="Healey A."/>
            <person name="Mamidi S."/>
            <person name="Sreedasyam A."/>
            <person name="Shu S."/>
            <person name="Feldman M."/>
            <person name="Wu J."/>
            <person name="Yu Y."/>
            <person name="Chen C."/>
            <person name="Johnson J."/>
            <person name="Rokhsar D."/>
            <person name="Baxter I."/>
            <person name="Schmutz J."/>
            <person name="Brutnell T."/>
            <person name="Kellogg E."/>
        </authorList>
    </citation>
    <scope>NUCLEOTIDE SEQUENCE [LARGE SCALE GENOMIC DNA]</scope>
</reference>
<name>A0A4U6W7U0_SETVI</name>
<dbReference type="EMBL" id="CM016553">
    <property type="protein sequence ID" value="TKW33627.1"/>
    <property type="molecule type" value="Genomic_DNA"/>
</dbReference>
<evidence type="ECO:0000256" key="1">
    <source>
        <dbReference type="SAM" id="MobiDB-lite"/>
    </source>
</evidence>
<protein>
    <submittedName>
        <fullName evidence="3">Uncharacterized protein</fullName>
    </submittedName>
</protein>
<gene>
    <name evidence="3" type="ORF">SEVIR_2G251366v2</name>
</gene>
<feature type="transmembrane region" description="Helical" evidence="2">
    <location>
        <begin position="39"/>
        <end position="56"/>
    </location>
</feature>
<feature type="compositionally biased region" description="Basic and acidic residues" evidence="1">
    <location>
        <begin position="84"/>
        <end position="105"/>
    </location>
</feature>
<keyword evidence="2" id="KW-0472">Membrane</keyword>
<dbReference type="Gramene" id="TKW33627">
    <property type="protein sequence ID" value="TKW33627"/>
    <property type="gene ID" value="SEVIR_2G251366v2"/>
</dbReference>
<evidence type="ECO:0000256" key="2">
    <source>
        <dbReference type="SAM" id="Phobius"/>
    </source>
</evidence>
<feature type="transmembrane region" description="Helical" evidence="2">
    <location>
        <begin position="6"/>
        <end position="27"/>
    </location>
</feature>
<sequence length="156" mass="17358">MYLLLPVITVFISDTVIFILTFLFFAITHLHLSWSCGSIRSQGIIICVGVFASTIAAATANITPFTAIGFGIITIHLGAQRVETQKERPKTTQWKEDETTKRAEGRPNASSEHPTIQHTHLMLLQNTRTIQHFSLRRALKPETISALSGKAMEKRG</sequence>
<keyword evidence="2" id="KW-0812">Transmembrane</keyword>